<proteinExistence type="predicted"/>
<reference evidence="1 2" key="1">
    <citation type="submission" date="2021-01" db="EMBL/GenBank/DDBJ databases">
        <title>Whole genome shotgun sequence of Catellatospora bangladeshensis NBRC 107357.</title>
        <authorList>
            <person name="Komaki H."/>
            <person name="Tamura T."/>
        </authorList>
    </citation>
    <scope>NUCLEOTIDE SEQUENCE [LARGE SCALE GENOMIC DNA]</scope>
    <source>
        <strain evidence="1 2">NBRC 107357</strain>
    </source>
</reference>
<dbReference type="SUPFAM" id="SSF48371">
    <property type="entry name" value="ARM repeat"/>
    <property type="match status" value="1"/>
</dbReference>
<dbReference type="Proteomes" id="UP000601223">
    <property type="component" value="Unassembled WGS sequence"/>
</dbReference>
<evidence type="ECO:0000313" key="1">
    <source>
        <dbReference type="EMBL" id="GIF80542.1"/>
    </source>
</evidence>
<sequence>MLEKLDSVGWSGLTHAYGTAEEIPAFIAALRSPDAEVRAEALDELWSCLLHEGLRFEADAYAVPFLADLAVDPATADRPVILHLLTAMAIGSDHPYLVTGFPIGRLRPSPDAVDESWHLLYSEWSGRTYDGRAPEGSAELRVYDAVRVEVPRIVPLLADPDGAVAEAAAYLLAWFPEQARTTVGPLVDAAFRGGLRRDARVSALLAAGLAARTPGPALSAGLELLSDPDGEVRWAAAASWALACGAAAPEEVRVVLRTRAEVRSDHDEPWLAPWGMRRAEWSVRLLERIGDPAGAEIRRRLVEAATAQPRSGGWAEHLAEPFYLAFGDDERTGRVPFERLTPAQSWLVEHLAGHPEMFTADGEQLDDLLRWYGLPTGHGLLAAYASAR</sequence>
<name>A0A8J3JHE6_9ACTN</name>
<dbReference type="EMBL" id="BONF01000010">
    <property type="protein sequence ID" value="GIF80542.1"/>
    <property type="molecule type" value="Genomic_DNA"/>
</dbReference>
<evidence type="ECO:0000313" key="2">
    <source>
        <dbReference type="Proteomes" id="UP000601223"/>
    </source>
</evidence>
<dbReference type="RefSeq" id="WP_203744265.1">
    <property type="nucleotide sequence ID" value="NZ_BONF01000010.1"/>
</dbReference>
<evidence type="ECO:0008006" key="3">
    <source>
        <dbReference type="Google" id="ProtNLM"/>
    </source>
</evidence>
<dbReference type="AlphaFoldDB" id="A0A8J3JHE6"/>
<dbReference type="InterPro" id="IPR016024">
    <property type="entry name" value="ARM-type_fold"/>
</dbReference>
<keyword evidence="2" id="KW-1185">Reference proteome</keyword>
<protein>
    <recommendedName>
        <fullName evidence="3">HEAT repeat domain-containing protein</fullName>
    </recommendedName>
</protein>
<gene>
    <name evidence="1" type="ORF">Cba03nite_18910</name>
</gene>
<comment type="caution">
    <text evidence="1">The sequence shown here is derived from an EMBL/GenBank/DDBJ whole genome shotgun (WGS) entry which is preliminary data.</text>
</comment>
<accession>A0A8J3JHE6</accession>
<dbReference type="Gene3D" id="1.25.10.10">
    <property type="entry name" value="Leucine-rich Repeat Variant"/>
    <property type="match status" value="1"/>
</dbReference>
<organism evidence="1 2">
    <name type="scientific">Catellatospora bangladeshensis</name>
    <dbReference type="NCBI Taxonomy" id="310355"/>
    <lineage>
        <taxon>Bacteria</taxon>
        <taxon>Bacillati</taxon>
        <taxon>Actinomycetota</taxon>
        <taxon>Actinomycetes</taxon>
        <taxon>Micromonosporales</taxon>
        <taxon>Micromonosporaceae</taxon>
        <taxon>Catellatospora</taxon>
    </lineage>
</organism>
<dbReference type="InterPro" id="IPR011989">
    <property type="entry name" value="ARM-like"/>
</dbReference>